<dbReference type="AlphaFoldDB" id="B5CR91"/>
<accession>B5CR91</accession>
<reference evidence="1 2" key="1">
    <citation type="submission" date="2008-08" db="EMBL/GenBank/DDBJ databases">
        <title>Draft genome sequence of Ruminococcus lactaris ATCC 29176.</title>
        <authorList>
            <person name="Sudarsanam P."/>
            <person name="Ley R."/>
            <person name="Guruge J."/>
            <person name="Turnbaugh P.J."/>
            <person name="Mahowald M."/>
            <person name="Liep D."/>
            <person name="Gordon J."/>
        </authorList>
    </citation>
    <scope>NUCLEOTIDE SEQUENCE [LARGE SCALE GENOMIC DNA]</scope>
    <source>
        <strain evidence="1 2">ATCC 29176</strain>
    </source>
</reference>
<reference evidence="1 2" key="2">
    <citation type="submission" date="2008-08" db="EMBL/GenBank/DDBJ databases">
        <authorList>
            <person name="Fulton L."/>
            <person name="Clifton S."/>
            <person name="Fulton B."/>
            <person name="Xu J."/>
            <person name="Minx P."/>
            <person name="Pepin K.H."/>
            <person name="Johnson M."/>
            <person name="Bhonagiri V."/>
            <person name="Nash W.E."/>
            <person name="Mardis E.R."/>
            <person name="Wilson R.K."/>
        </authorList>
    </citation>
    <scope>NUCLEOTIDE SEQUENCE [LARGE SCALE GENOMIC DNA]</scope>
    <source>
        <strain evidence="1 2">ATCC 29176</strain>
    </source>
</reference>
<proteinExistence type="predicted"/>
<dbReference type="HOGENOM" id="CLU_3065918_0_0_9"/>
<name>B5CR91_9FIRM</name>
<organism evidence="1 2">
    <name type="scientific">[Ruminococcus] lactaris ATCC 29176</name>
    <dbReference type="NCBI Taxonomy" id="471875"/>
    <lineage>
        <taxon>Bacteria</taxon>
        <taxon>Bacillati</taxon>
        <taxon>Bacillota</taxon>
        <taxon>Clostridia</taxon>
        <taxon>Lachnospirales</taxon>
        <taxon>Lachnospiraceae</taxon>
        <taxon>Mediterraneibacter</taxon>
    </lineage>
</organism>
<protein>
    <submittedName>
        <fullName evidence="1">Uncharacterized protein</fullName>
    </submittedName>
</protein>
<keyword evidence="2" id="KW-1185">Reference proteome</keyword>
<evidence type="ECO:0000313" key="2">
    <source>
        <dbReference type="Proteomes" id="UP000003254"/>
    </source>
</evidence>
<dbReference type="Proteomes" id="UP000003254">
    <property type="component" value="Unassembled WGS sequence"/>
</dbReference>
<evidence type="ECO:0000313" key="1">
    <source>
        <dbReference type="EMBL" id="EDY32254.1"/>
    </source>
</evidence>
<sequence>MPCSPFVHSICSAKPCICPLPAFSLLFQFYHSFGRKEKGSSILADDCPFLCAA</sequence>
<gene>
    <name evidence="1" type="ORF">RUMLAC_01992</name>
</gene>
<dbReference type="EMBL" id="ABOU02000046">
    <property type="protein sequence ID" value="EDY32254.1"/>
    <property type="molecule type" value="Genomic_DNA"/>
</dbReference>
<comment type="caution">
    <text evidence="1">The sequence shown here is derived from an EMBL/GenBank/DDBJ whole genome shotgun (WGS) entry which is preliminary data.</text>
</comment>